<keyword evidence="4" id="KW-0997">Cell inner membrane</keyword>
<keyword evidence="3" id="KW-1003">Cell membrane</keyword>
<evidence type="ECO:0000256" key="6">
    <source>
        <dbReference type="ARBA" id="ARBA00022989"/>
    </source>
</evidence>
<feature type="transmembrane region" description="Helical" evidence="8">
    <location>
        <begin position="88"/>
        <end position="113"/>
    </location>
</feature>
<gene>
    <name evidence="9" type="ORF">PF021_06205</name>
</gene>
<accession>A0ABT4VEZ0</accession>
<evidence type="ECO:0000256" key="8">
    <source>
        <dbReference type="SAM" id="Phobius"/>
    </source>
</evidence>
<evidence type="ECO:0000313" key="10">
    <source>
        <dbReference type="Proteomes" id="UP001210261"/>
    </source>
</evidence>
<evidence type="ECO:0000256" key="3">
    <source>
        <dbReference type="ARBA" id="ARBA00022475"/>
    </source>
</evidence>
<feature type="transmembrane region" description="Helical" evidence="8">
    <location>
        <begin position="200"/>
        <end position="225"/>
    </location>
</feature>
<evidence type="ECO:0000256" key="7">
    <source>
        <dbReference type="ARBA" id="ARBA00023136"/>
    </source>
</evidence>
<evidence type="ECO:0000256" key="1">
    <source>
        <dbReference type="ARBA" id="ARBA00004429"/>
    </source>
</evidence>
<comment type="subcellular location">
    <subcellularLocation>
        <location evidence="1">Cell inner membrane</location>
        <topology evidence="1">Multi-pass membrane protein</topology>
    </subcellularLocation>
</comment>
<keyword evidence="2" id="KW-0813">Transport</keyword>
<protein>
    <submittedName>
        <fullName evidence="9">HAAAP family serine/threonine permease</fullName>
    </submittedName>
</protein>
<evidence type="ECO:0000313" key="9">
    <source>
        <dbReference type="EMBL" id="MDA3969268.1"/>
    </source>
</evidence>
<dbReference type="InterPro" id="IPR018227">
    <property type="entry name" value="Amino_acid_transport_2"/>
</dbReference>
<dbReference type="RefSeq" id="WP_271021605.1">
    <property type="nucleotide sequence ID" value="NZ_JAQHXR010000003.1"/>
</dbReference>
<keyword evidence="5 8" id="KW-0812">Transmembrane</keyword>
<evidence type="ECO:0000256" key="2">
    <source>
        <dbReference type="ARBA" id="ARBA00022448"/>
    </source>
</evidence>
<keyword evidence="6 8" id="KW-1133">Transmembrane helix</keyword>
<evidence type="ECO:0000256" key="5">
    <source>
        <dbReference type="ARBA" id="ARBA00022692"/>
    </source>
</evidence>
<dbReference type="EMBL" id="JAQHXR010000003">
    <property type="protein sequence ID" value="MDA3969268.1"/>
    <property type="molecule type" value="Genomic_DNA"/>
</dbReference>
<dbReference type="Proteomes" id="UP001210261">
    <property type="component" value="Unassembled WGS sequence"/>
</dbReference>
<proteinExistence type="predicted"/>
<dbReference type="PANTHER" id="PTHR35334">
    <property type="entry name" value="SERINE TRANSPORTER"/>
    <property type="match status" value="1"/>
</dbReference>
<keyword evidence="10" id="KW-1185">Reference proteome</keyword>
<feature type="transmembrane region" description="Helical" evidence="8">
    <location>
        <begin position="399"/>
        <end position="417"/>
    </location>
</feature>
<feature type="transmembrane region" description="Helical" evidence="8">
    <location>
        <begin position="337"/>
        <end position="357"/>
    </location>
</feature>
<reference evidence="9 10" key="1">
    <citation type="submission" date="2023-01" db="EMBL/GenBank/DDBJ databases">
        <title>Description of Helicobacter ibis sp. nov. isolated from faecal droppings of black-faced ibis (Theristicus melanopis).</title>
        <authorList>
            <person name="Lopez-Cantillo M."/>
            <person name="Vidal-Veuthey B."/>
            <person name="Mella A."/>
            <person name="De La Haba R."/>
            <person name="Collado L."/>
        </authorList>
    </citation>
    <scope>NUCLEOTIDE SEQUENCE [LARGE SCALE GENOMIC DNA]</scope>
    <source>
        <strain evidence="9 10">A82</strain>
    </source>
</reference>
<organism evidence="9 10">
    <name type="scientific">Helicobacter ibis</name>
    <dbReference type="NCBI Taxonomy" id="2962633"/>
    <lineage>
        <taxon>Bacteria</taxon>
        <taxon>Pseudomonadati</taxon>
        <taxon>Campylobacterota</taxon>
        <taxon>Epsilonproteobacteria</taxon>
        <taxon>Campylobacterales</taxon>
        <taxon>Helicobacteraceae</taxon>
        <taxon>Helicobacter</taxon>
    </lineage>
</organism>
<feature type="transmembrane region" description="Helical" evidence="8">
    <location>
        <begin position="34"/>
        <end position="51"/>
    </location>
</feature>
<feature type="transmembrane region" description="Helical" evidence="8">
    <location>
        <begin position="164"/>
        <end position="180"/>
    </location>
</feature>
<dbReference type="PANTHER" id="PTHR35334:SF2">
    <property type="entry name" value="SERINE TRANSPORTER SDAC"/>
    <property type="match status" value="1"/>
</dbReference>
<feature type="transmembrane region" description="Helical" evidence="8">
    <location>
        <begin position="369"/>
        <end position="387"/>
    </location>
</feature>
<feature type="transmembrane region" description="Helical" evidence="8">
    <location>
        <begin position="12"/>
        <end position="28"/>
    </location>
</feature>
<feature type="transmembrane region" description="Helical" evidence="8">
    <location>
        <begin position="133"/>
        <end position="152"/>
    </location>
</feature>
<name>A0ABT4VEZ0_9HELI</name>
<sequence length="420" mass="47158">MQWNKFDNRWMLSLFGTAVGAGILFLPIRAGTGGFWPVVVMTLLIFPMVWLSHRALSRFVNESKSVEHDITHAAEEYWGRNVSFFITILYFFAIYPICLAYGVGITNTFGSFFVNQLKLEGLYDPETMTMYPAVRMGLAFVLVTAMMSVMVLKEEVVTKACNALVYPLCLVLFGFSLYLIPHWKLEIIQTSPSLKEFLEVVWLTLPVLVFAFNHSPAISTFTLSVRREYGEEASVAKANQILFRTSLMLLAFVMFFVFSCILCLDSSDFAAAREANIPILSYFANKFDTPIISYGAPLVAFLAIVSSFFGHYFGAYEGLNGIVRKAVKMSGNENPNIKVIKVFSTLFMYITIIIVAYINPSILGFIEDLGGPIIAMILFIMPMIAIWSVSKFKKYKNPALDAFVIITGLLTITSVVYKLL</sequence>
<feature type="transmembrane region" description="Helical" evidence="8">
    <location>
        <begin position="246"/>
        <end position="271"/>
    </location>
</feature>
<comment type="caution">
    <text evidence="9">The sequence shown here is derived from an EMBL/GenBank/DDBJ whole genome shotgun (WGS) entry which is preliminary data.</text>
</comment>
<keyword evidence="7 8" id="KW-0472">Membrane</keyword>
<evidence type="ECO:0000256" key="4">
    <source>
        <dbReference type="ARBA" id="ARBA00022519"/>
    </source>
</evidence>
<feature type="transmembrane region" description="Helical" evidence="8">
    <location>
        <begin position="291"/>
        <end position="316"/>
    </location>
</feature>